<dbReference type="PANTHER" id="PTHR36849">
    <property type="entry name" value="CYTOPLASMIC PROTEIN-RELATED"/>
    <property type="match status" value="1"/>
</dbReference>
<dbReference type="InterPro" id="IPR052552">
    <property type="entry name" value="YeaO-like"/>
</dbReference>
<dbReference type="AlphaFoldDB" id="A0A4U1FZH1"/>
<evidence type="ECO:0000313" key="2">
    <source>
        <dbReference type="Proteomes" id="UP000309594"/>
    </source>
</evidence>
<protein>
    <submittedName>
        <fullName evidence="1">DUF488 domain-containing protein</fullName>
    </submittedName>
</protein>
<evidence type="ECO:0000313" key="1">
    <source>
        <dbReference type="EMBL" id="TKC56194.1"/>
    </source>
</evidence>
<dbReference type="Pfam" id="PF22752">
    <property type="entry name" value="DUF488-N3i"/>
    <property type="match status" value="1"/>
</dbReference>
<gene>
    <name evidence="1" type="ORF">FBD94_23365</name>
</gene>
<dbReference type="PANTHER" id="PTHR36849:SF1">
    <property type="entry name" value="CYTOPLASMIC PROTEIN"/>
    <property type="match status" value="1"/>
</dbReference>
<sequence length="119" mass="14217">MIKMKRIYEPASKDDGFRILVDRLWPRGLKKEDAHIQLWLKEVSPSTELRKWFDHQPQKWEIFKKNYLEELATNKGVKELLKIKETQPIITLLYAAHDQQYNHASVLLEFLKREIGEAD</sequence>
<name>A0A4U1FZH1_9SPHI</name>
<organism evidence="1 2">
    <name type="scientific">Pedobacter hiemivivus</name>
    <dbReference type="NCBI Taxonomy" id="2530454"/>
    <lineage>
        <taxon>Bacteria</taxon>
        <taxon>Pseudomonadati</taxon>
        <taxon>Bacteroidota</taxon>
        <taxon>Sphingobacteriia</taxon>
        <taxon>Sphingobacteriales</taxon>
        <taxon>Sphingobacteriaceae</taxon>
        <taxon>Pedobacter</taxon>
    </lineage>
</organism>
<proteinExistence type="predicted"/>
<reference evidence="1 2" key="1">
    <citation type="submission" date="2019-04" db="EMBL/GenBank/DDBJ databases">
        <title>Pedobacter sp. RP-1-16 sp. nov., isolated from Arctic soil.</title>
        <authorList>
            <person name="Dahal R.H."/>
            <person name="Kim D.-U."/>
        </authorList>
    </citation>
    <scope>NUCLEOTIDE SEQUENCE [LARGE SCALE GENOMIC DNA]</scope>
    <source>
        <strain evidence="1 2">RP-1-16</strain>
    </source>
</reference>
<accession>A0A4U1FZH1</accession>
<comment type="caution">
    <text evidence="1">The sequence shown here is derived from an EMBL/GenBank/DDBJ whole genome shotgun (WGS) entry which is preliminary data.</text>
</comment>
<dbReference type="Proteomes" id="UP000309594">
    <property type="component" value="Unassembled WGS sequence"/>
</dbReference>
<dbReference type="EMBL" id="SWDX01000013">
    <property type="protein sequence ID" value="TKC56194.1"/>
    <property type="molecule type" value="Genomic_DNA"/>
</dbReference>